<protein>
    <submittedName>
        <fullName evidence="3">Uncharacterized protein</fullName>
    </submittedName>
</protein>
<proteinExistence type="predicted"/>
<dbReference type="Proteomes" id="UP000507470">
    <property type="component" value="Unassembled WGS sequence"/>
</dbReference>
<feature type="coiled-coil region" evidence="1">
    <location>
        <begin position="147"/>
        <end position="181"/>
    </location>
</feature>
<organism evidence="3 4">
    <name type="scientific">Mytilus coruscus</name>
    <name type="common">Sea mussel</name>
    <dbReference type="NCBI Taxonomy" id="42192"/>
    <lineage>
        <taxon>Eukaryota</taxon>
        <taxon>Metazoa</taxon>
        <taxon>Spiralia</taxon>
        <taxon>Lophotrochozoa</taxon>
        <taxon>Mollusca</taxon>
        <taxon>Bivalvia</taxon>
        <taxon>Autobranchia</taxon>
        <taxon>Pteriomorphia</taxon>
        <taxon>Mytilida</taxon>
        <taxon>Mytiloidea</taxon>
        <taxon>Mytilidae</taxon>
        <taxon>Mytilinae</taxon>
        <taxon>Mytilus</taxon>
    </lineage>
</organism>
<gene>
    <name evidence="3" type="ORF">MCOR_44842</name>
</gene>
<sequence>MPRDNLSKNLNKTVQTLIAPRRDLTNKENKENKDHKEGKEKSGEKASKQAKRTLSNVEKSEESDNSMNLSSDFSGISKDLGKIKSALKDNIKKDDLTKVLENLVKQSDIEQIVTNIVEKLLGTLKNEIKKEVNDKVTEITNKQNTEIQLLKSQNSTLYNQLEEQNIRLNSITIEMEDTMNKSYAALSMVKDDLNLKLEKRDIVAIHRLRSYKPGVPPVIVKVVNSEVKTAIMRKKKQLKNHVKLYDDITIKNRDLLKRLRRHKDIDVAYYYNGSVYGKTKDGLQIIFDIFDDISYRIEYERTKDVNNQNGES</sequence>
<reference evidence="3 4" key="1">
    <citation type="submission" date="2020-06" db="EMBL/GenBank/DDBJ databases">
        <authorList>
            <person name="Li R."/>
            <person name="Bekaert M."/>
        </authorList>
    </citation>
    <scope>NUCLEOTIDE SEQUENCE [LARGE SCALE GENOMIC DNA]</scope>
    <source>
        <strain evidence="4">wild</strain>
    </source>
</reference>
<evidence type="ECO:0000256" key="1">
    <source>
        <dbReference type="SAM" id="Coils"/>
    </source>
</evidence>
<accession>A0A6J8DVM2</accession>
<dbReference type="AlphaFoldDB" id="A0A6J8DVM2"/>
<name>A0A6J8DVM2_MYTCO</name>
<feature type="compositionally biased region" description="Basic and acidic residues" evidence="2">
    <location>
        <begin position="20"/>
        <end position="47"/>
    </location>
</feature>
<evidence type="ECO:0000313" key="4">
    <source>
        <dbReference type="Proteomes" id="UP000507470"/>
    </source>
</evidence>
<keyword evidence="1" id="KW-0175">Coiled coil</keyword>
<keyword evidence="4" id="KW-1185">Reference proteome</keyword>
<feature type="compositionally biased region" description="Polar residues" evidence="2">
    <location>
        <begin position="7"/>
        <end position="16"/>
    </location>
</feature>
<dbReference type="EMBL" id="CACVKT020007910">
    <property type="protein sequence ID" value="CAC5411792.1"/>
    <property type="molecule type" value="Genomic_DNA"/>
</dbReference>
<evidence type="ECO:0000313" key="3">
    <source>
        <dbReference type="EMBL" id="CAC5411792.1"/>
    </source>
</evidence>
<feature type="region of interest" description="Disordered" evidence="2">
    <location>
        <begin position="1"/>
        <end position="72"/>
    </location>
</feature>
<dbReference type="OrthoDB" id="6062651at2759"/>
<evidence type="ECO:0000256" key="2">
    <source>
        <dbReference type="SAM" id="MobiDB-lite"/>
    </source>
</evidence>